<dbReference type="EMBL" id="AZDI01000003">
    <property type="protein sequence ID" value="KRK46029.1"/>
    <property type="molecule type" value="Genomic_DNA"/>
</dbReference>
<comment type="PTM">
    <text evidence="11">The phosphoenolpyruvate-dependent sugar phosphotransferase system (PTS), including enzyme I, and histidine-containing protein (HPr) are required for the phosphorylation, which leads to the activation of the enzyme.</text>
</comment>
<feature type="binding site" evidence="11">
    <location>
        <position position="34"/>
    </location>
    <ligand>
        <name>ADP</name>
        <dbReference type="ChEBI" id="CHEBI:456216"/>
    </ligand>
</feature>
<feature type="binding site" evidence="11">
    <location>
        <position position="327"/>
    </location>
    <ligand>
        <name>ADP</name>
        <dbReference type="ChEBI" id="CHEBI:456216"/>
    </ligand>
</feature>
<dbReference type="AlphaFoldDB" id="A0A0R1HHG3"/>
<dbReference type="Pfam" id="PF02782">
    <property type="entry name" value="FGGY_C"/>
    <property type="match status" value="1"/>
</dbReference>
<dbReference type="FunFam" id="3.30.420.40:FF:000008">
    <property type="entry name" value="Glycerol kinase"/>
    <property type="match status" value="1"/>
</dbReference>
<feature type="binding site" evidence="11">
    <location>
        <position position="262"/>
    </location>
    <ligand>
        <name>glycerol</name>
        <dbReference type="ChEBI" id="CHEBI:17754"/>
    </ligand>
</feature>
<feature type="binding site" evidence="11">
    <location>
        <position position="331"/>
    </location>
    <ligand>
        <name>ATP</name>
        <dbReference type="ChEBI" id="CHEBI:30616"/>
    </ligand>
</feature>
<dbReference type="GO" id="GO:0004370">
    <property type="term" value="F:glycerol kinase activity"/>
    <property type="evidence" value="ECO:0007669"/>
    <property type="project" value="UniProtKB-UniRule"/>
</dbReference>
<dbReference type="PROSITE" id="PS00933">
    <property type="entry name" value="FGGY_KINASES_1"/>
    <property type="match status" value="1"/>
</dbReference>
<feature type="binding site" evidence="11">
    <location>
        <position position="327"/>
    </location>
    <ligand>
        <name>ATP</name>
        <dbReference type="ChEBI" id="CHEBI:30616"/>
    </ligand>
</feature>
<keyword evidence="4 11" id="KW-0547">Nucleotide-binding</keyword>
<feature type="binding site" evidence="11">
    <location>
        <position position="31"/>
    </location>
    <ligand>
        <name>ATP</name>
        <dbReference type="ChEBI" id="CHEBI:30616"/>
    </ligand>
</feature>
<sequence>MINVSVSKKIIKRKKVSYLEKYILAIDEGTTSTRAIIFDHKGQKVSDAQREFPQYFPQPGWVEHNANEIWNAVLSTIANTFIDSGIKPKQIAGVGITNQRETTVIWDKKTGLPIYNAIVWQSRQTADIAEQLKQEGYGDLIHEKTGLLIDAYFSATKIRWILDHVDGAQERAEKGELLFGTIDTWLTWKLSGDETHVTDYSNASRTMLFNIHDLKWDEEILKIMNIPAIMLPEVKSNSEVYGHTKDYHFYGSEVPISGMAGDQQAALFGQMAFEPGMVKNTYGTGSFIVMNTGTEPKLSKNNLLTTIGYGINGKVYYALEGSIFVAGSAIQWLRDGMRLVEHAPDTEQAAKDSTNDNEVYVVPAFTGLGAPYWDPDARGSVFGITRGTTREDFIKATLQSLAYQTRDVVRTMELDTGIKIPLLKVDGGAAKNDYLMNFQADIINTPIERAHDLETTALGAAFLAGLAVGYWKDLDELKAEYTEGDVFKPTMPKEESEDLYAGWQQAVEATRVFKHKPMKKNNK</sequence>
<feature type="binding site" evidence="11">
    <location>
        <position position="428"/>
    </location>
    <ligand>
        <name>ATP</name>
        <dbReference type="ChEBI" id="CHEBI:30616"/>
    </ligand>
</feature>
<feature type="binding site" evidence="11">
    <location>
        <position position="428"/>
    </location>
    <ligand>
        <name>ADP</name>
        <dbReference type="ChEBI" id="CHEBI:456216"/>
    </ligand>
</feature>
<feature type="binding site" evidence="11">
    <location>
        <position position="263"/>
    </location>
    <ligand>
        <name>glycerol</name>
        <dbReference type="ChEBI" id="CHEBI:17754"/>
    </ligand>
</feature>
<feature type="binding site" evidence="11">
    <location>
        <position position="284"/>
    </location>
    <ligand>
        <name>ADP</name>
        <dbReference type="ChEBI" id="CHEBI:456216"/>
    </ligand>
</feature>
<feature type="binding site" evidence="11">
    <location>
        <position position="284"/>
    </location>
    <ligand>
        <name>ATP</name>
        <dbReference type="ChEBI" id="CHEBI:30616"/>
    </ligand>
</feature>
<evidence type="ECO:0000256" key="12">
    <source>
        <dbReference type="RuleBase" id="RU003733"/>
    </source>
</evidence>
<feature type="binding site" evidence="11">
    <location>
        <position position="262"/>
    </location>
    <ligand>
        <name>sn-glycerol 3-phosphate</name>
        <dbReference type="ChEBI" id="CHEBI:57597"/>
    </ligand>
</feature>
<evidence type="ECO:0000256" key="6">
    <source>
        <dbReference type="ARBA" id="ARBA00022798"/>
    </source>
</evidence>
<comment type="caution">
    <text evidence="15">The sequence shown here is derived from an EMBL/GenBank/DDBJ whole genome shotgun (WGS) entry which is preliminary data.</text>
</comment>
<evidence type="ECO:0000256" key="8">
    <source>
        <dbReference type="ARBA" id="ARBA00052101"/>
    </source>
</evidence>
<protein>
    <recommendedName>
        <fullName evidence="11">Glycerol kinase</fullName>
        <ecNumber evidence="11">2.7.1.30</ecNumber>
    </recommendedName>
    <alternativeName>
        <fullName evidence="11">ATP:glycerol 3-phosphotransferase</fullName>
    </alternativeName>
    <alternativeName>
        <fullName evidence="11">Glycerokinase</fullName>
        <shortName evidence="11">GK</shortName>
    </alternativeName>
</protein>
<dbReference type="SUPFAM" id="SSF53067">
    <property type="entry name" value="Actin-like ATPase domain"/>
    <property type="match status" value="2"/>
</dbReference>
<dbReference type="STRING" id="1423719.FC66_GL000991"/>
<keyword evidence="7 11" id="KW-0067">ATP-binding</keyword>
<feature type="binding site" evidence="11">
    <location>
        <position position="30"/>
    </location>
    <ligand>
        <name>ATP</name>
        <dbReference type="ChEBI" id="CHEBI:30616"/>
    </ligand>
</feature>
<dbReference type="Pfam" id="PF00370">
    <property type="entry name" value="FGGY_N"/>
    <property type="match status" value="1"/>
</dbReference>
<dbReference type="Gene3D" id="3.30.420.40">
    <property type="match status" value="2"/>
</dbReference>
<comment type="pathway">
    <text evidence="1 11">Polyol metabolism; glycerol degradation via glycerol kinase pathway; sn-glycerol 3-phosphate from glycerol: step 1/1.</text>
</comment>
<dbReference type="GO" id="GO:0006072">
    <property type="term" value="P:glycerol-3-phosphate metabolic process"/>
    <property type="evidence" value="ECO:0007669"/>
    <property type="project" value="InterPro"/>
</dbReference>
<evidence type="ECO:0000256" key="7">
    <source>
        <dbReference type="ARBA" id="ARBA00022840"/>
    </source>
</evidence>
<comment type="similarity">
    <text evidence="2 11 12">Belongs to the FGGY kinase family.</text>
</comment>
<dbReference type="NCBIfam" id="NF000756">
    <property type="entry name" value="PRK00047.1"/>
    <property type="match status" value="1"/>
</dbReference>
<evidence type="ECO:0000256" key="2">
    <source>
        <dbReference type="ARBA" id="ARBA00009156"/>
    </source>
</evidence>
<comment type="subunit">
    <text evidence="10 11">Homotetramer and homodimer (in equilibrium).</text>
</comment>
<name>A0A0R1HHG3_9LACO</name>
<evidence type="ECO:0000256" key="3">
    <source>
        <dbReference type="ARBA" id="ARBA00022679"/>
    </source>
</evidence>
<dbReference type="PROSITE" id="PS00445">
    <property type="entry name" value="FGGY_KINASES_2"/>
    <property type="match status" value="1"/>
</dbReference>
<comment type="activity regulation">
    <text evidence="11">Activated by phosphorylation and inhibited by fructose 1,6-bisphosphate (FBP).</text>
</comment>
<evidence type="ECO:0000313" key="16">
    <source>
        <dbReference type="Proteomes" id="UP000051450"/>
    </source>
</evidence>
<evidence type="ECO:0000259" key="13">
    <source>
        <dbReference type="Pfam" id="PF00370"/>
    </source>
</evidence>
<feature type="binding site" evidence="11">
    <location>
        <position position="32"/>
    </location>
    <ligand>
        <name>ATP</name>
        <dbReference type="ChEBI" id="CHEBI:30616"/>
    </ligand>
</feature>
<dbReference type="InterPro" id="IPR018485">
    <property type="entry name" value="FGGY_C"/>
</dbReference>
<dbReference type="NCBIfam" id="TIGR01311">
    <property type="entry name" value="glycerol_kin"/>
    <property type="match status" value="1"/>
</dbReference>
<evidence type="ECO:0000256" key="5">
    <source>
        <dbReference type="ARBA" id="ARBA00022777"/>
    </source>
</evidence>
<evidence type="ECO:0000256" key="4">
    <source>
        <dbReference type="ARBA" id="ARBA00022741"/>
    </source>
</evidence>
<dbReference type="GO" id="GO:0005524">
    <property type="term" value="F:ATP binding"/>
    <property type="evidence" value="ECO:0007669"/>
    <property type="project" value="UniProtKB-UniRule"/>
</dbReference>
<dbReference type="GO" id="GO:0005829">
    <property type="term" value="C:cytosol"/>
    <property type="evidence" value="ECO:0007669"/>
    <property type="project" value="UniProtKB-ARBA"/>
</dbReference>
<comment type="catalytic activity">
    <reaction evidence="8 11">
        <text>glycerol + ATP = sn-glycerol 3-phosphate + ADP + H(+)</text>
        <dbReference type="Rhea" id="RHEA:21644"/>
        <dbReference type="ChEBI" id="CHEBI:15378"/>
        <dbReference type="ChEBI" id="CHEBI:17754"/>
        <dbReference type="ChEBI" id="CHEBI:30616"/>
        <dbReference type="ChEBI" id="CHEBI:57597"/>
        <dbReference type="ChEBI" id="CHEBI:456216"/>
        <dbReference type="EC" id="2.7.1.30"/>
    </reaction>
</comment>
<feature type="domain" description="Carbohydrate kinase FGGY N-terminal" evidence="13">
    <location>
        <begin position="22"/>
        <end position="269"/>
    </location>
</feature>
<feature type="binding site" evidence="11">
    <location>
        <position position="100"/>
    </location>
    <ligand>
        <name>glycerol</name>
        <dbReference type="ChEBI" id="CHEBI:17754"/>
    </ligand>
</feature>
<dbReference type="InterPro" id="IPR018484">
    <property type="entry name" value="FGGY_N"/>
</dbReference>
<comment type="function">
    <text evidence="9 11">Key enzyme in the regulation of glycerol uptake and metabolism. Catalyzes the phosphorylation of glycerol to yield sn-glycerol 3-phosphate.</text>
</comment>
<evidence type="ECO:0000256" key="1">
    <source>
        <dbReference type="ARBA" id="ARBA00005190"/>
    </source>
</evidence>
<dbReference type="PIRSF" id="PIRSF000538">
    <property type="entry name" value="GlpK"/>
    <property type="match status" value="1"/>
</dbReference>
<evidence type="ECO:0000256" key="10">
    <source>
        <dbReference type="ARBA" id="ARBA00063665"/>
    </source>
</evidence>
<evidence type="ECO:0000259" key="14">
    <source>
        <dbReference type="Pfam" id="PF02782"/>
    </source>
</evidence>
<dbReference type="FunFam" id="3.30.420.40:FF:000007">
    <property type="entry name" value="Glycerol kinase"/>
    <property type="match status" value="1"/>
</dbReference>
<accession>A0A0R1HHG3</accession>
<dbReference type="Proteomes" id="UP000051450">
    <property type="component" value="Unassembled WGS sequence"/>
</dbReference>
<evidence type="ECO:0000256" key="11">
    <source>
        <dbReference type="HAMAP-Rule" id="MF_00186"/>
    </source>
</evidence>
<dbReference type="EC" id="2.7.1.30" evidence="11"/>
<dbReference type="PATRIC" id="fig|1423719.4.peg.1008"/>
<feature type="binding site" evidence="11">
    <location>
        <position position="152"/>
    </location>
    <ligand>
        <name>glycerol</name>
        <dbReference type="ChEBI" id="CHEBI:17754"/>
    </ligand>
</feature>
<feature type="domain" description="Carbohydrate kinase FGGY C-terminal" evidence="14">
    <location>
        <begin position="279"/>
        <end position="467"/>
    </location>
</feature>
<feature type="binding site" evidence="11">
    <location>
        <position position="30"/>
    </location>
    <ligand>
        <name>ADP</name>
        <dbReference type="ChEBI" id="CHEBI:456216"/>
    </ligand>
</feature>
<keyword evidence="6 11" id="KW-0319">Glycerol metabolism</keyword>
<dbReference type="InterPro" id="IPR005999">
    <property type="entry name" value="Glycerol_kin"/>
</dbReference>
<dbReference type="UniPathway" id="UPA00618">
    <property type="reaction ID" value="UER00672"/>
</dbReference>
<keyword evidence="5 11" id="KW-0418">Kinase</keyword>
<keyword evidence="16" id="KW-1185">Reference proteome</keyword>
<dbReference type="InterPro" id="IPR018483">
    <property type="entry name" value="Carb_kinase_FGGY_CS"/>
</dbReference>
<feature type="binding site" evidence="11">
    <location>
        <position position="101"/>
    </location>
    <ligand>
        <name>glycerol</name>
        <dbReference type="ChEBI" id="CHEBI:17754"/>
    </ligand>
</feature>
<feature type="binding site" evidence="11">
    <location>
        <position position="101"/>
    </location>
    <ligand>
        <name>sn-glycerol 3-phosphate</name>
        <dbReference type="ChEBI" id="CHEBI:57597"/>
    </ligand>
</feature>
<evidence type="ECO:0000256" key="9">
    <source>
        <dbReference type="ARBA" id="ARBA00054633"/>
    </source>
</evidence>
<proteinExistence type="inferred from homology"/>
<dbReference type="PANTHER" id="PTHR10196">
    <property type="entry name" value="SUGAR KINASE"/>
    <property type="match status" value="1"/>
</dbReference>
<gene>
    <name evidence="11" type="primary">glpK</name>
    <name evidence="15" type="ORF">FC66_GL000991</name>
</gene>
<keyword evidence="3 11" id="KW-0808">Transferase</keyword>
<dbReference type="CDD" id="cd07786">
    <property type="entry name" value="FGGY_EcGK_like"/>
    <property type="match status" value="1"/>
</dbReference>
<feature type="binding site" evidence="11">
    <location>
        <position position="100"/>
    </location>
    <ligand>
        <name>sn-glycerol 3-phosphate</name>
        <dbReference type="ChEBI" id="CHEBI:57597"/>
    </ligand>
</feature>
<evidence type="ECO:0000313" key="15">
    <source>
        <dbReference type="EMBL" id="KRK46029.1"/>
    </source>
</evidence>
<dbReference type="PANTHER" id="PTHR10196:SF69">
    <property type="entry name" value="GLYCEROL KINASE"/>
    <property type="match status" value="1"/>
</dbReference>
<dbReference type="InterPro" id="IPR000577">
    <property type="entry name" value="Carb_kinase_FGGY"/>
</dbReference>
<dbReference type="InterPro" id="IPR043129">
    <property type="entry name" value="ATPase_NBD"/>
</dbReference>
<feature type="binding site" evidence="11">
    <location>
        <position position="152"/>
    </location>
    <ligand>
        <name>sn-glycerol 3-phosphate</name>
        <dbReference type="ChEBI" id="CHEBI:57597"/>
    </ligand>
</feature>
<feature type="binding site" evidence="11">
    <location>
        <position position="432"/>
    </location>
    <ligand>
        <name>ADP</name>
        <dbReference type="ChEBI" id="CHEBI:456216"/>
    </ligand>
</feature>
<organism evidence="15 16">
    <name type="scientific">Dellaglioa algida DSM 15638</name>
    <dbReference type="NCBI Taxonomy" id="1423719"/>
    <lineage>
        <taxon>Bacteria</taxon>
        <taxon>Bacillati</taxon>
        <taxon>Bacillota</taxon>
        <taxon>Bacilli</taxon>
        <taxon>Lactobacillales</taxon>
        <taxon>Lactobacillaceae</taxon>
        <taxon>Dellaglioa</taxon>
    </lineage>
</organism>
<feature type="modified residue" description="Phosphohistidine; by HPr" evidence="11">
    <location>
        <position position="248"/>
    </location>
</feature>
<reference evidence="15 16" key="1">
    <citation type="journal article" date="2015" name="Genome Announc.">
        <title>Expanding the biotechnology potential of lactobacilli through comparative genomics of 213 strains and associated genera.</title>
        <authorList>
            <person name="Sun Z."/>
            <person name="Harris H.M."/>
            <person name="McCann A."/>
            <person name="Guo C."/>
            <person name="Argimon S."/>
            <person name="Zhang W."/>
            <person name="Yang X."/>
            <person name="Jeffery I.B."/>
            <person name="Cooney J.C."/>
            <person name="Kagawa T.F."/>
            <person name="Liu W."/>
            <person name="Song Y."/>
            <person name="Salvetti E."/>
            <person name="Wrobel A."/>
            <person name="Rasinkangas P."/>
            <person name="Parkhill J."/>
            <person name="Rea M.C."/>
            <person name="O'Sullivan O."/>
            <person name="Ritari J."/>
            <person name="Douillard F.P."/>
            <person name="Paul Ross R."/>
            <person name="Yang R."/>
            <person name="Briner A.E."/>
            <person name="Felis G.E."/>
            <person name="de Vos W.M."/>
            <person name="Barrangou R."/>
            <person name="Klaenhammer T.R."/>
            <person name="Caufield P.W."/>
            <person name="Cui Y."/>
            <person name="Zhang H."/>
            <person name="O'Toole P.W."/>
        </authorList>
    </citation>
    <scope>NUCLEOTIDE SEQUENCE [LARGE SCALE GENOMIC DNA]</scope>
    <source>
        <strain evidence="15 16">DSM 15638</strain>
    </source>
</reference>
<dbReference type="GO" id="GO:0019563">
    <property type="term" value="P:glycerol catabolic process"/>
    <property type="evidence" value="ECO:0007669"/>
    <property type="project" value="UniProtKB-UniRule"/>
</dbReference>
<keyword evidence="11" id="KW-0597">Phosphoprotein</keyword>
<feature type="binding site" evidence="11">
    <location>
        <position position="30"/>
    </location>
    <ligand>
        <name>sn-glycerol 3-phosphate</name>
        <dbReference type="ChEBI" id="CHEBI:57597"/>
    </ligand>
</feature>
<dbReference type="HAMAP" id="MF_00186">
    <property type="entry name" value="Glycerol_kin"/>
    <property type="match status" value="1"/>
</dbReference>